<keyword evidence="2 5" id="KW-0812">Transmembrane</keyword>
<dbReference type="GO" id="GO:0140359">
    <property type="term" value="F:ABC-type transporter activity"/>
    <property type="evidence" value="ECO:0007669"/>
    <property type="project" value="InterPro"/>
</dbReference>
<keyword evidence="3 5" id="KW-1133">Transmembrane helix</keyword>
<evidence type="ECO:0000256" key="2">
    <source>
        <dbReference type="ARBA" id="ARBA00022692"/>
    </source>
</evidence>
<feature type="transmembrane region" description="Helical" evidence="5">
    <location>
        <begin position="31"/>
        <end position="51"/>
    </location>
</feature>
<dbReference type="AlphaFoldDB" id="A0A6M2DXF8"/>
<dbReference type="Pfam" id="PF01061">
    <property type="entry name" value="ABC2_membrane"/>
    <property type="match status" value="1"/>
</dbReference>
<evidence type="ECO:0000256" key="1">
    <source>
        <dbReference type="ARBA" id="ARBA00004141"/>
    </source>
</evidence>
<feature type="domain" description="ABC-2 type transporter transmembrane" evidence="6">
    <location>
        <begin position="1"/>
        <end position="75"/>
    </location>
</feature>
<comment type="subcellular location">
    <subcellularLocation>
        <location evidence="1">Membrane</location>
        <topology evidence="1">Multi-pass membrane protein</topology>
    </subcellularLocation>
</comment>
<reference evidence="7" key="1">
    <citation type="submission" date="2020-03" db="EMBL/GenBank/DDBJ databases">
        <title>Transcriptomic Profiling of the Digestive Tract of the Rat Flea, Xenopsylla cheopis, Following Blood Feeding and Infection with Yersinia pestis.</title>
        <authorList>
            <person name="Bland D.M."/>
            <person name="Martens C.A."/>
            <person name="Virtaneva K."/>
            <person name="Kanakabandi K."/>
            <person name="Long D."/>
            <person name="Rosenke R."/>
            <person name="Saturday G.A."/>
            <person name="Hoyt F.H."/>
            <person name="Bruno D.P."/>
            <person name="Ribeiro J.M.C."/>
            <person name="Hinnebusch J."/>
        </authorList>
    </citation>
    <scope>NUCLEOTIDE SEQUENCE</scope>
</reference>
<evidence type="ECO:0000256" key="5">
    <source>
        <dbReference type="SAM" id="Phobius"/>
    </source>
</evidence>
<evidence type="ECO:0000256" key="4">
    <source>
        <dbReference type="ARBA" id="ARBA00023136"/>
    </source>
</evidence>
<proteinExistence type="predicted"/>
<sequence>MYVAVCVLVTLSSDGIGLFLGSVTDPVNGTFFGAIYTCAMLVFAGFLVQFTHMPKVWGYISNISYLKYGLEGLFIAGYGYGRANLPCPEDIYCHFRSPRTITKELDMNLDNYWVDISVLSVFLVAVRIVGYCTLKRTLRKG</sequence>
<dbReference type="GO" id="GO:0016020">
    <property type="term" value="C:membrane"/>
    <property type="evidence" value="ECO:0007669"/>
    <property type="project" value="UniProtKB-SubCell"/>
</dbReference>
<dbReference type="EMBL" id="GIIL01007329">
    <property type="protein sequence ID" value="NOV51055.1"/>
    <property type="molecule type" value="Transcribed_RNA"/>
</dbReference>
<feature type="transmembrane region" description="Helical" evidence="5">
    <location>
        <begin position="63"/>
        <end position="81"/>
    </location>
</feature>
<feature type="transmembrane region" description="Helical" evidence="5">
    <location>
        <begin position="112"/>
        <end position="134"/>
    </location>
</feature>
<protein>
    <submittedName>
        <fullName evidence="7">Putative product</fullName>
    </submittedName>
</protein>
<dbReference type="InterPro" id="IPR013525">
    <property type="entry name" value="ABC2_TM"/>
</dbReference>
<accession>A0A6M2DXF8</accession>
<evidence type="ECO:0000259" key="6">
    <source>
        <dbReference type="Pfam" id="PF01061"/>
    </source>
</evidence>
<name>A0A6M2DXF8_XENCH</name>
<evidence type="ECO:0000313" key="7">
    <source>
        <dbReference type="EMBL" id="NOV51055.1"/>
    </source>
</evidence>
<keyword evidence="4 5" id="KW-0472">Membrane</keyword>
<evidence type="ECO:0000256" key="3">
    <source>
        <dbReference type="ARBA" id="ARBA00022989"/>
    </source>
</evidence>
<organism evidence="7">
    <name type="scientific">Xenopsylla cheopis</name>
    <name type="common">Oriental rat flea</name>
    <name type="synonym">Pulex cheopis</name>
    <dbReference type="NCBI Taxonomy" id="163159"/>
    <lineage>
        <taxon>Eukaryota</taxon>
        <taxon>Metazoa</taxon>
        <taxon>Ecdysozoa</taxon>
        <taxon>Arthropoda</taxon>
        <taxon>Hexapoda</taxon>
        <taxon>Insecta</taxon>
        <taxon>Pterygota</taxon>
        <taxon>Neoptera</taxon>
        <taxon>Endopterygota</taxon>
        <taxon>Siphonaptera</taxon>
        <taxon>Pulicidae</taxon>
        <taxon>Xenopsyllinae</taxon>
        <taxon>Xenopsylla</taxon>
    </lineage>
</organism>